<evidence type="ECO:0000256" key="3">
    <source>
        <dbReference type="ARBA" id="ARBA00022750"/>
    </source>
</evidence>
<gene>
    <name evidence="7" type="ORF">OSB04_020920</name>
</gene>
<feature type="domain" description="Integrase catalytic" evidence="6">
    <location>
        <begin position="477"/>
        <end position="643"/>
    </location>
</feature>
<dbReference type="Pfam" id="PF25597">
    <property type="entry name" value="SH3_retrovirus"/>
    <property type="match status" value="2"/>
</dbReference>
<dbReference type="PROSITE" id="PS50994">
    <property type="entry name" value="INTEGRASE"/>
    <property type="match status" value="2"/>
</dbReference>
<dbReference type="GO" id="GO:0006508">
    <property type="term" value="P:proteolysis"/>
    <property type="evidence" value="ECO:0007669"/>
    <property type="project" value="UniProtKB-KW"/>
</dbReference>
<dbReference type="SUPFAM" id="SSF56672">
    <property type="entry name" value="DNA/RNA polymerases"/>
    <property type="match status" value="2"/>
</dbReference>
<dbReference type="Pfam" id="PF14223">
    <property type="entry name" value="Retrotran_gag_2"/>
    <property type="match status" value="2"/>
</dbReference>
<keyword evidence="3" id="KW-0064">Aspartyl protease</keyword>
<sequence>MSTMKFDLPLLERDTRYPLWKIKMRDVLIQQSLHKCILGRAFMPGAWSEEDKELNDLKAQSLIRLHLSNDVLQDVAEEETSYQIWTKLDKMFMEKSLPNKLHMKLKLYALRLSEGGSITAHLSKFKEIVGDLKNLEVKYDDEDLGLILLCSLPPSFGTFMDTIIYSRDSLSLDEVYTALSSKEKMKEINPGHEPRAEGLNARGRPFEKCSSSSSKSRSKSRGKPRKFCNFCKRKGHTMEECFKLQAKNKAKNKTTGTSGEADVVEQGEVGYCNGEVLMVSEGMMNTSEEWILDSGCTFHMCPHRSWFHTYEKVPEGVVMMGNNDSCPIIGKGTIRIRMHDGITRTLGDVRYVPELRRNLISLSTLDRNGYEFIGKNGVVRVKRGALLMMKALRKTANLYILQGQTVTGDVAVASKKFSDGDLTKLWHLRLGCMSLGGMIELSQRELLNGHKVTDLQFCEHCVYGKTKRVRFSSGIHTTKGPLDYIHSDLWGPARVTSYGGASYMLTIIDDFSRRVWAYFLKKKSDVFGTFKDWRTMIEKQSGKEVKYLRTDNGLEFCSEEFNAYCRKNGITRHRTVAHTPQQNGVAERMNRTILEKVRCMLSNSKMPKTFWAEAASTACYLINRSPSVALEKKTPMEVWSGSPADYTDMKIFGCPAYARVDNGKLEPRAIKCNFLGYKDGVKGFRLWCPETKKILISRDVTFDESSMLSDSSPPTSEPISESPKEKPRVEVELPMAQTSSPIVTNDLNAASSSTSTGAQVEDDSSSQTVPQAPEPCIARDRGRREIVRPARYTEEADLVAHAFNVAEEMEGTVEPTSYSEAMKLDDADEWLMAMKAEMESLLKSGTWELVLIPKGKKAVRSKWVFKLKEGATPEEKPRYKARLVAKGYSQIPGVDYNDIFSPVVKHTSIRALLGMVASDDLELEQMDVTTAFLNGELEEEIFMHQPEGFVVPGKEGHVCKLIKSLYGLKQSPRQWYKRFDAFVTAHGLSNSSYDSCVYFKKCDDGSILYLLLYVDDMLIAAKDMGEVQKVKDQLNSEFDMKDLGAAKKILGMEIVRDRKARKLYLSQEGYVQKVLRRFGMSEAKSVNTPFAPHFKLSSALSPSTQADVAYMARVPYSSAVGSLMYAMICTRPDLAYAVSMVSRYMVNPGKEHWKAVQWIFRYLKGTANLCLHFGRNSSGVLGYTDSDYGKDVDNRRSITGYVFTLDGCAISWRAHLQPTVALSTTEAEYMAVSEAVKEAVWLKGLLGELSERLKVEEVFCDNQGAVLLTKDRVLHDRTKHIDIRHHYVREVVARGDLKIVKISTDDNAADMLTKPLPVAKLNLCLDLVGVEKRAANAGQTAGQASRGQPAVCAVSGGVLGQMRAISFMSTMKFDLPLLERDTRYPLWKIKMRDVLIQQSLHKCILGRAFMPGAWSEEDKELNDLKAQSLIRLHLSNDVLQDVAEEETSYQIWTKLDKMFMEKSLPNKLHMKLKLHALRLSEGGSITAHLSKFKEIVGDLKNLEVKYDDEDLGLILLCSLPPSFGTFMDTIIYSRDSLSLDEVYTALSSKEKMKEINPGHEPRAEGLNARGRPFEKCSSSSSKSRSKSRGKPRKFCNFCKRKGHTMEECFKLQAKNKAKNKTTGTSGEADVVEQGEVGYCNGEVLMVSEGMMNTSEEWILDSGCTFHMCPHRSWFHTYEKVPEGVVMMGNNDSCPIIGKGTIRIRMHDGITRTLGDVRYVPELRRNLISLSTLDRNGYEFIGKNGVVRVKRGALLMMKALRKTANLYILQGQTVTGDVAVASKKFSDGDLTKLWHLRLGCMSLGGMIELSQRELLNGHKVTDLQFCEHCVYGKTKRVRFSSGIHTTKGPLDYIHSDLWGPARVTSYGGASYMLTIIDDFSRRVWAYFLKKKSDVFGTFKDWRTMIEKQSGKEVKYLRTDNGLEFCSEEFNAYCRKNGITRHRTVAHTPQQNGVAERMNRTILEKVRCMLSNSKMPKTFWAEAASTACYLINRSPSVALEKKTPMEVWSGSPADYTDMKIFGCPAYARVDNGKLEPRAIKCNFLGYKDGVKGFRLWCPETKKILISRDVTFDESSMLSDSSPPTSEPISESPKEKPRVEVELPMAQTSSPIVTNDLNAASSSTSTGAQVEDDSSSQTVPQAPEPCIARDRGRREIVRPARYTEEADLVAHAFNVAEEMEGTVEPTSYSEAMKLDDADEWLMAMKAEMESLLKSGTWELVLIPKGKKAVRSKWVFKLKEGATPEEKPRYKARLVAKGYSQIPGVDYNDIFSPVVKHTSIRALLGMVASDDLELEQMDVTTAFLNGELEEEIFMHQPEGFVVPGKEGHVCKLIKSLYGLKQSPRQWYKRFDAFVTAHGLSNSSYDSCVYFKKCDDGSILYLLLYVDDMLIAAKDMGEVQKVKDQLNSEFDMKDLGAAKKILGMEIVRDRKARKLYLSQEGYVQKVLRRFGMSEAKSVNTPFAPHFKLSSALSPSTQADVAYMARVPYSSAVGSLMYAMICTRPDLAYAVSMVSRYMVNPGKEHWKAVQWIFRYLKGTANLCLHFGRNSSGVLGYTDSDYGKDVDNRRSITGYVFTLDGCAISWRAHLQPTVALSTTEAEYMAVSEAVKEAVWLKGLLGELSERLKVEEVFCDNQGAVLLTKDRVLHDRTKHIDIRHHYVREVVARGDLKIVKISTDDNAADMLTKPLPVAKLNLCLDLVGVEKRAANAGQTAGQASRGQPAVCAVSGGVLGQMRVSLPAGYPRLTRPGYIFSQMKLLC</sequence>
<dbReference type="InterPro" id="IPR013103">
    <property type="entry name" value="RVT_2"/>
</dbReference>
<dbReference type="PANTHER" id="PTHR42648">
    <property type="entry name" value="TRANSPOSASE, PUTATIVE-RELATED"/>
    <property type="match status" value="1"/>
</dbReference>
<feature type="region of interest" description="Disordered" evidence="5">
    <location>
        <begin position="705"/>
        <end position="775"/>
    </location>
</feature>
<dbReference type="GO" id="GO:0046872">
    <property type="term" value="F:metal ion binding"/>
    <property type="evidence" value="ECO:0007669"/>
    <property type="project" value="UniProtKB-KW"/>
</dbReference>
<dbReference type="SUPFAM" id="SSF53098">
    <property type="entry name" value="Ribonuclease H-like"/>
    <property type="match status" value="2"/>
</dbReference>
<dbReference type="Pfam" id="PF22936">
    <property type="entry name" value="Pol_BBD"/>
    <property type="match status" value="2"/>
</dbReference>
<feature type="compositionally biased region" description="Basic and acidic residues" evidence="5">
    <location>
        <begin position="1553"/>
        <end position="1563"/>
    </location>
</feature>
<feature type="compositionally biased region" description="Basic and acidic residues" evidence="5">
    <location>
        <begin position="2089"/>
        <end position="2098"/>
    </location>
</feature>
<dbReference type="PANTHER" id="PTHR42648:SF28">
    <property type="entry name" value="TRANSPOSON-ENCODED PROTEIN WITH RIBONUCLEASE H-LIKE AND RETROVIRUS ZINC FINGER-LIKE DOMAINS"/>
    <property type="match status" value="1"/>
</dbReference>
<name>A0AA38W4E0_9ASTR</name>
<feature type="region of interest" description="Disordered" evidence="5">
    <location>
        <begin position="1553"/>
        <end position="1591"/>
    </location>
</feature>
<reference evidence="7" key="1">
    <citation type="submission" date="2023-03" db="EMBL/GenBank/DDBJ databases">
        <title>Chromosome-scale reference genome and RAD-based genetic map of yellow starthistle (Centaurea solstitialis) reveal putative structural variation and QTLs associated with invader traits.</title>
        <authorList>
            <person name="Reatini B."/>
            <person name="Cang F.A."/>
            <person name="Jiang Q."/>
            <person name="Mckibben M.T.W."/>
            <person name="Barker M.S."/>
            <person name="Rieseberg L.H."/>
            <person name="Dlugosch K.M."/>
        </authorList>
    </citation>
    <scope>NUCLEOTIDE SEQUENCE</scope>
    <source>
        <strain evidence="7">CAN-66</strain>
        <tissue evidence="7">Leaf</tissue>
    </source>
</reference>
<feature type="region of interest" description="Disordered" evidence="5">
    <location>
        <begin position="2072"/>
        <end position="2142"/>
    </location>
</feature>
<dbReference type="InterPro" id="IPR001584">
    <property type="entry name" value="Integrase_cat-core"/>
</dbReference>
<protein>
    <recommendedName>
        <fullName evidence="6">Integrase catalytic domain-containing protein</fullName>
    </recommendedName>
</protein>
<dbReference type="EMBL" id="JARYMX010000005">
    <property type="protein sequence ID" value="KAJ9548377.1"/>
    <property type="molecule type" value="Genomic_DNA"/>
</dbReference>
<feature type="compositionally biased region" description="Polar residues" evidence="5">
    <location>
        <begin position="736"/>
        <end position="758"/>
    </location>
</feature>
<evidence type="ECO:0000256" key="4">
    <source>
        <dbReference type="ARBA" id="ARBA00022801"/>
    </source>
</evidence>
<dbReference type="GO" id="GO:0004190">
    <property type="term" value="F:aspartic-type endopeptidase activity"/>
    <property type="evidence" value="ECO:0007669"/>
    <property type="project" value="UniProtKB-KW"/>
</dbReference>
<feature type="compositionally biased region" description="Low complexity" evidence="5">
    <location>
        <begin position="2072"/>
        <end position="2088"/>
    </location>
</feature>
<evidence type="ECO:0000313" key="8">
    <source>
        <dbReference type="Proteomes" id="UP001172457"/>
    </source>
</evidence>
<evidence type="ECO:0000259" key="6">
    <source>
        <dbReference type="PROSITE" id="PS50994"/>
    </source>
</evidence>
<dbReference type="InterPro" id="IPR036397">
    <property type="entry name" value="RNaseH_sf"/>
</dbReference>
<dbReference type="InterPro" id="IPR012337">
    <property type="entry name" value="RNaseH-like_sf"/>
</dbReference>
<evidence type="ECO:0000313" key="7">
    <source>
        <dbReference type="EMBL" id="KAJ9548377.1"/>
    </source>
</evidence>
<dbReference type="InterPro" id="IPR043502">
    <property type="entry name" value="DNA/RNA_pol_sf"/>
</dbReference>
<feature type="domain" description="Integrase catalytic" evidence="6">
    <location>
        <begin position="1844"/>
        <end position="2010"/>
    </location>
</feature>
<dbReference type="InterPro" id="IPR039537">
    <property type="entry name" value="Retrotran_Ty1/copia-like"/>
</dbReference>
<feature type="compositionally biased region" description="Polar residues" evidence="5">
    <location>
        <begin position="2103"/>
        <end position="2125"/>
    </location>
</feature>
<dbReference type="GO" id="GO:0015074">
    <property type="term" value="P:DNA integration"/>
    <property type="evidence" value="ECO:0007669"/>
    <property type="project" value="InterPro"/>
</dbReference>
<dbReference type="Gene3D" id="3.30.420.10">
    <property type="entry name" value="Ribonuclease H-like superfamily/Ribonuclease H"/>
    <property type="match status" value="2"/>
</dbReference>
<feature type="compositionally biased region" description="Low complexity" evidence="5">
    <location>
        <begin position="705"/>
        <end position="721"/>
    </location>
</feature>
<evidence type="ECO:0000256" key="2">
    <source>
        <dbReference type="ARBA" id="ARBA00022723"/>
    </source>
</evidence>
<feature type="compositionally biased region" description="Basic and acidic residues" evidence="5">
    <location>
        <begin position="722"/>
        <end position="731"/>
    </location>
</feature>
<feature type="region of interest" description="Disordered" evidence="5">
    <location>
        <begin position="186"/>
        <end position="224"/>
    </location>
</feature>
<dbReference type="InterPro" id="IPR054722">
    <property type="entry name" value="PolX-like_BBD"/>
</dbReference>
<proteinExistence type="predicted"/>
<dbReference type="Pfam" id="PF13976">
    <property type="entry name" value="gag_pre-integrs"/>
    <property type="match status" value="2"/>
</dbReference>
<dbReference type="Pfam" id="PF00665">
    <property type="entry name" value="rve"/>
    <property type="match status" value="2"/>
</dbReference>
<dbReference type="CDD" id="cd09272">
    <property type="entry name" value="RNase_HI_RT_Ty1"/>
    <property type="match status" value="2"/>
</dbReference>
<keyword evidence="1" id="KW-0645">Protease</keyword>
<accession>A0AA38W4E0</accession>
<feature type="compositionally biased region" description="Basic and acidic residues" evidence="5">
    <location>
        <begin position="186"/>
        <end position="196"/>
    </location>
</feature>
<evidence type="ECO:0000256" key="5">
    <source>
        <dbReference type="SAM" id="MobiDB-lite"/>
    </source>
</evidence>
<dbReference type="Proteomes" id="UP001172457">
    <property type="component" value="Chromosome 5"/>
</dbReference>
<dbReference type="InterPro" id="IPR057670">
    <property type="entry name" value="SH3_retrovirus"/>
</dbReference>
<keyword evidence="2" id="KW-0479">Metal-binding</keyword>
<evidence type="ECO:0000256" key="1">
    <source>
        <dbReference type="ARBA" id="ARBA00022670"/>
    </source>
</evidence>
<comment type="caution">
    <text evidence="7">The sequence shown here is derived from an EMBL/GenBank/DDBJ whole genome shotgun (WGS) entry which is preliminary data.</text>
</comment>
<keyword evidence="4" id="KW-0378">Hydrolase</keyword>
<dbReference type="Pfam" id="PF07727">
    <property type="entry name" value="RVT_2"/>
    <property type="match status" value="2"/>
</dbReference>
<dbReference type="GO" id="GO:0003676">
    <property type="term" value="F:nucleic acid binding"/>
    <property type="evidence" value="ECO:0007669"/>
    <property type="project" value="InterPro"/>
</dbReference>
<keyword evidence="8" id="KW-1185">Reference proteome</keyword>
<dbReference type="InterPro" id="IPR025724">
    <property type="entry name" value="GAG-pre-integrase_dom"/>
</dbReference>
<organism evidence="7 8">
    <name type="scientific">Centaurea solstitialis</name>
    <name type="common">yellow star-thistle</name>
    <dbReference type="NCBI Taxonomy" id="347529"/>
    <lineage>
        <taxon>Eukaryota</taxon>
        <taxon>Viridiplantae</taxon>
        <taxon>Streptophyta</taxon>
        <taxon>Embryophyta</taxon>
        <taxon>Tracheophyta</taxon>
        <taxon>Spermatophyta</taxon>
        <taxon>Magnoliopsida</taxon>
        <taxon>eudicotyledons</taxon>
        <taxon>Gunneridae</taxon>
        <taxon>Pentapetalae</taxon>
        <taxon>asterids</taxon>
        <taxon>campanulids</taxon>
        <taxon>Asterales</taxon>
        <taxon>Asteraceae</taxon>
        <taxon>Carduoideae</taxon>
        <taxon>Cardueae</taxon>
        <taxon>Centaureinae</taxon>
        <taxon>Centaurea</taxon>
    </lineage>
</organism>